<dbReference type="SUPFAM" id="SSF55103">
    <property type="entry name" value="FAD-linked oxidases, C-terminal domain"/>
    <property type="match status" value="1"/>
</dbReference>
<keyword evidence="7" id="KW-0560">Oxidoreductase</keyword>
<dbReference type="InterPro" id="IPR009051">
    <property type="entry name" value="Helical_ferredxn"/>
</dbReference>
<organism evidence="13 14">
    <name type="scientific">Polluticaenibacter yanchengensis</name>
    <dbReference type="NCBI Taxonomy" id="3014562"/>
    <lineage>
        <taxon>Bacteria</taxon>
        <taxon>Pseudomonadati</taxon>
        <taxon>Bacteroidota</taxon>
        <taxon>Chitinophagia</taxon>
        <taxon>Chitinophagales</taxon>
        <taxon>Chitinophagaceae</taxon>
        <taxon>Polluticaenibacter</taxon>
    </lineage>
</organism>
<dbReference type="RefSeq" id="WP_407030644.1">
    <property type="nucleotide sequence ID" value="NZ_JAQGEF010000005.1"/>
</dbReference>
<keyword evidence="14" id="KW-1185">Reference proteome</keyword>
<keyword evidence="8" id="KW-0408">Iron</keyword>
<dbReference type="PROSITE" id="PS00198">
    <property type="entry name" value="4FE4S_FER_1"/>
    <property type="match status" value="1"/>
</dbReference>
<dbReference type="InterPro" id="IPR017896">
    <property type="entry name" value="4Fe4S_Fe-S-bd"/>
</dbReference>
<dbReference type="SUPFAM" id="SSF46548">
    <property type="entry name" value="alpha-helical ferredoxin"/>
    <property type="match status" value="1"/>
</dbReference>
<dbReference type="InterPro" id="IPR017900">
    <property type="entry name" value="4Fe4S_Fe_S_CS"/>
</dbReference>
<evidence type="ECO:0000256" key="10">
    <source>
        <dbReference type="ARBA" id="ARBA00038897"/>
    </source>
</evidence>
<dbReference type="PANTHER" id="PTHR11748:SF111">
    <property type="entry name" value="D-LACTATE DEHYDROGENASE, MITOCHONDRIAL-RELATED"/>
    <property type="match status" value="1"/>
</dbReference>
<comment type="caution">
    <text evidence="13">The sequence shown here is derived from an EMBL/GenBank/DDBJ whole genome shotgun (WGS) entry which is preliminary data.</text>
</comment>
<dbReference type="Pfam" id="PF13183">
    <property type="entry name" value="Fer4_8"/>
    <property type="match status" value="1"/>
</dbReference>
<dbReference type="InterPro" id="IPR016171">
    <property type="entry name" value="Vanillyl_alc_oxidase_C-sub2"/>
</dbReference>
<evidence type="ECO:0000256" key="9">
    <source>
        <dbReference type="ARBA" id="ARBA00023014"/>
    </source>
</evidence>
<dbReference type="InterPro" id="IPR016164">
    <property type="entry name" value="FAD-linked_Oxase-like_C"/>
</dbReference>
<evidence type="ECO:0000256" key="3">
    <source>
        <dbReference type="ARBA" id="ARBA00022630"/>
    </source>
</evidence>
<gene>
    <name evidence="13" type="ORF">O3P16_05820</name>
</gene>
<evidence type="ECO:0000313" key="14">
    <source>
        <dbReference type="Proteomes" id="UP001210231"/>
    </source>
</evidence>
<dbReference type="SUPFAM" id="SSF56176">
    <property type="entry name" value="FAD-binding/transporter-associated domain-like"/>
    <property type="match status" value="1"/>
</dbReference>
<accession>A0ABT4UHL2</accession>
<protein>
    <recommendedName>
        <fullName evidence="10">D-lactate dehydrogenase (cytochrome)</fullName>
        <ecNumber evidence="10">1.1.2.4</ecNumber>
    </recommendedName>
</protein>
<dbReference type="InterPro" id="IPR016167">
    <property type="entry name" value="FAD-bd_PCMH_sub1"/>
</dbReference>
<dbReference type="InterPro" id="IPR006094">
    <property type="entry name" value="Oxid_FAD_bind_N"/>
</dbReference>
<dbReference type="InterPro" id="IPR004017">
    <property type="entry name" value="Cys_rich_dom"/>
</dbReference>
<evidence type="ECO:0000256" key="2">
    <source>
        <dbReference type="ARBA" id="ARBA00008000"/>
    </source>
</evidence>
<evidence type="ECO:0000313" key="13">
    <source>
        <dbReference type="EMBL" id="MDA3614316.1"/>
    </source>
</evidence>
<reference evidence="13 14" key="1">
    <citation type="submission" date="2022-12" db="EMBL/GenBank/DDBJ databases">
        <title>Chitinophagaceae gen. sp. nov., a new member of the family Chitinophagaceae, isolated from soil in a chemical factory.</title>
        <authorList>
            <person name="Ke Z."/>
        </authorList>
    </citation>
    <scope>NUCLEOTIDE SEQUENCE [LARGE SCALE GENOMIC DNA]</scope>
    <source>
        <strain evidence="13 14">LY-5</strain>
    </source>
</reference>
<sequence>MIPVIEALQKAIDNNRIKTDDIDLISYASDAGFYSLTPKVIVQPCSDQEIQQIFKIATEHKEAVVFRAGGTSLSGQTITDGILVDLSRYWDKIAYKADTNTIQFQPGITGAMVNKYLQPYGKKIGPDPSSISAAMMGGILSNNSSGMCCGVKYNSYHTLSHVSFILPSGHAYNTSVKTDSNRFQNEQPALYNTIQSLKSRIHNNQLLYNKIRTKYQTKNTVGYSLNAFIDYEQPLDIFAHLLIGGEGTLAFITEASLHVIADKPFKATAMLYFDNIYDACNSIIPLKLADAEALELMDRASLKSVEHLKGLPVFFKELPETCAAILCEFQAETKEGLAILMEKAGPTLQQLQLLYPASFTNNPIEREFYWKIRKGMFPSVGAVRQSGSTVILEDIAFPVENLATALLDLQALFSEYHYDNAIIFGHAKDGNIHFVVTQLLDTEAEVNRYDKFLRAVVHLVVDKYNGTLKAEHGTGRNMAPFIEAEWGNDALAIMTALKEAADPHNILNPGVIINKSSNAHIENLKDLPSIEEVVDKCIECGYCEHVCPSKNITMTPRRRIVARRQLKRLQQQKKVSEYQSLLKAYQYQGLDTCATDGLCATECPVYINTGTLVKQLRSENHSAAQNKLANFIARHFNKVEKTAKASISSISFIDRKTKIPTTISKSLHKVANTIPVWMQEVGSVAKWQGNDTPNPDVIYFSSCINRIMGHEHQPKSLQKTILNLCKKAGINILLSEKINGHCCGQPFSSKGFNEAARIIEDKTINLLYHLSDKGRIPVMIDFTSCTYTLLQNQEAFHSDTLTKFRQLTLIDSIEFLNNMVAPKLTIHQKKNKVTLHPTCSTTKLLLTQHLKNLAALCASEVYIPEHAGCCGMAGDRGFLVPQLVASATAAEVADIKKQSHCDGYYSTATTCEMAMKKHAEKDFEHIAYLLDEVTI</sequence>
<evidence type="ECO:0000256" key="8">
    <source>
        <dbReference type="ARBA" id="ARBA00023004"/>
    </source>
</evidence>
<dbReference type="InterPro" id="IPR004113">
    <property type="entry name" value="FAD-bd_oxidored_4_C"/>
</dbReference>
<dbReference type="EC" id="1.1.2.4" evidence="10"/>
<dbReference type="Gene3D" id="1.10.45.10">
    <property type="entry name" value="Vanillyl-alcohol Oxidase, Chain A, domain 4"/>
    <property type="match status" value="1"/>
</dbReference>
<dbReference type="InterPro" id="IPR016166">
    <property type="entry name" value="FAD-bd_PCMH"/>
</dbReference>
<dbReference type="Gene3D" id="3.30.70.2740">
    <property type="match status" value="1"/>
</dbReference>
<evidence type="ECO:0000256" key="5">
    <source>
        <dbReference type="ARBA" id="ARBA00022827"/>
    </source>
</evidence>
<dbReference type="Gene3D" id="3.30.43.10">
    <property type="entry name" value="Uridine Diphospho-n-acetylenolpyruvylglucosamine Reductase, domain 2"/>
    <property type="match status" value="1"/>
</dbReference>
<dbReference type="InterPro" id="IPR016169">
    <property type="entry name" value="FAD-bd_PCMH_sub2"/>
</dbReference>
<proteinExistence type="inferred from homology"/>
<dbReference type="PROSITE" id="PS51387">
    <property type="entry name" value="FAD_PCMH"/>
    <property type="match status" value="1"/>
</dbReference>
<evidence type="ECO:0000259" key="11">
    <source>
        <dbReference type="PROSITE" id="PS51379"/>
    </source>
</evidence>
<evidence type="ECO:0000259" key="12">
    <source>
        <dbReference type="PROSITE" id="PS51387"/>
    </source>
</evidence>
<feature type="domain" description="FAD-binding PCMH-type" evidence="12">
    <location>
        <begin position="34"/>
        <end position="262"/>
    </location>
</feature>
<dbReference type="Gene3D" id="3.30.465.10">
    <property type="match status" value="1"/>
</dbReference>
<dbReference type="Pfam" id="PF02913">
    <property type="entry name" value="FAD-oxidase_C"/>
    <property type="match status" value="1"/>
</dbReference>
<dbReference type="PANTHER" id="PTHR11748">
    <property type="entry name" value="D-LACTATE DEHYDROGENASE"/>
    <property type="match status" value="1"/>
</dbReference>
<evidence type="ECO:0000256" key="7">
    <source>
        <dbReference type="ARBA" id="ARBA00023002"/>
    </source>
</evidence>
<keyword evidence="3" id="KW-0285">Flavoprotein</keyword>
<feature type="domain" description="4Fe-4S ferredoxin-type" evidence="11">
    <location>
        <begin position="526"/>
        <end position="557"/>
    </location>
</feature>
<keyword evidence="5" id="KW-0274">FAD</keyword>
<dbReference type="Proteomes" id="UP001210231">
    <property type="component" value="Unassembled WGS sequence"/>
</dbReference>
<keyword evidence="6" id="KW-0809">Transit peptide</keyword>
<name>A0ABT4UHL2_9BACT</name>
<keyword evidence="4" id="KW-0479">Metal-binding</keyword>
<dbReference type="EMBL" id="JAQGEF010000005">
    <property type="protein sequence ID" value="MDA3614316.1"/>
    <property type="molecule type" value="Genomic_DNA"/>
</dbReference>
<dbReference type="Gene3D" id="1.10.1060.10">
    <property type="entry name" value="Alpha-helical ferredoxin"/>
    <property type="match status" value="1"/>
</dbReference>
<dbReference type="Pfam" id="PF01565">
    <property type="entry name" value="FAD_binding_4"/>
    <property type="match status" value="1"/>
</dbReference>
<comment type="similarity">
    <text evidence="2">Belongs to the FAD-binding oxidoreductase/transferase type 4 family.</text>
</comment>
<evidence type="ECO:0000256" key="1">
    <source>
        <dbReference type="ARBA" id="ARBA00001974"/>
    </source>
</evidence>
<evidence type="ECO:0000256" key="4">
    <source>
        <dbReference type="ARBA" id="ARBA00022723"/>
    </source>
</evidence>
<comment type="cofactor">
    <cofactor evidence="1">
        <name>FAD</name>
        <dbReference type="ChEBI" id="CHEBI:57692"/>
    </cofactor>
</comment>
<evidence type="ECO:0000256" key="6">
    <source>
        <dbReference type="ARBA" id="ARBA00022946"/>
    </source>
</evidence>
<dbReference type="Pfam" id="PF02754">
    <property type="entry name" value="CCG"/>
    <property type="match status" value="2"/>
</dbReference>
<dbReference type="PROSITE" id="PS51379">
    <property type="entry name" value="4FE4S_FER_2"/>
    <property type="match status" value="1"/>
</dbReference>
<dbReference type="InterPro" id="IPR036318">
    <property type="entry name" value="FAD-bd_PCMH-like_sf"/>
</dbReference>
<keyword evidence="9" id="KW-0411">Iron-sulfur</keyword>